<evidence type="ECO:0000256" key="4">
    <source>
        <dbReference type="ARBA" id="ARBA00023163"/>
    </source>
</evidence>
<keyword evidence="2" id="KW-0805">Transcription regulation</keyword>
<protein>
    <submittedName>
        <fullName evidence="6">Transcriptional regulator</fullName>
    </submittedName>
</protein>
<keyword evidence="7" id="KW-1185">Reference proteome</keyword>
<dbReference type="InterPro" id="IPR036388">
    <property type="entry name" value="WH-like_DNA-bd_sf"/>
</dbReference>
<dbReference type="InterPro" id="IPR000847">
    <property type="entry name" value="LysR_HTH_N"/>
</dbReference>
<evidence type="ECO:0000256" key="3">
    <source>
        <dbReference type="ARBA" id="ARBA00023125"/>
    </source>
</evidence>
<keyword evidence="3" id="KW-0238">DNA-binding</keyword>
<evidence type="ECO:0000256" key="2">
    <source>
        <dbReference type="ARBA" id="ARBA00023015"/>
    </source>
</evidence>
<dbReference type="GO" id="GO:0003700">
    <property type="term" value="F:DNA-binding transcription factor activity"/>
    <property type="evidence" value="ECO:0007669"/>
    <property type="project" value="InterPro"/>
</dbReference>
<dbReference type="PANTHER" id="PTHR30118">
    <property type="entry name" value="HTH-TYPE TRANSCRIPTIONAL REGULATOR LEUO-RELATED"/>
    <property type="match status" value="1"/>
</dbReference>
<evidence type="ECO:0000313" key="7">
    <source>
        <dbReference type="Proteomes" id="UP000184170"/>
    </source>
</evidence>
<keyword evidence="4" id="KW-0804">Transcription</keyword>
<dbReference type="PANTHER" id="PTHR30118:SF15">
    <property type="entry name" value="TRANSCRIPTIONAL REGULATORY PROTEIN"/>
    <property type="match status" value="1"/>
</dbReference>
<dbReference type="Pfam" id="PF03466">
    <property type="entry name" value="LysR_substrate"/>
    <property type="match status" value="1"/>
</dbReference>
<accession>A0A1M5DVT3</accession>
<dbReference type="RefSeq" id="WP_073275668.1">
    <property type="nucleotide sequence ID" value="NZ_FQVA01000003.1"/>
</dbReference>
<proteinExistence type="inferred from homology"/>
<dbReference type="AlphaFoldDB" id="A0A1M5DVT3"/>
<dbReference type="SUPFAM" id="SSF53850">
    <property type="entry name" value="Periplasmic binding protein-like II"/>
    <property type="match status" value="1"/>
</dbReference>
<dbReference type="Gene3D" id="3.40.190.10">
    <property type="entry name" value="Periplasmic binding protein-like II"/>
    <property type="match status" value="2"/>
</dbReference>
<dbReference type="InterPro" id="IPR050389">
    <property type="entry name" value="LysR-type_TF"/>
</dbReference>
<evidence type="ECO:0000259" key="5">
    <source>
        <dbReference type="PROSITE" id="PS50931"/>
    </source>
</evidence>
<dbReference type="OrthoDB" id="8557381at2"/>
<feature type="domain" description="HTH lysR-type" evidence="5">
    <location>
        <begin position="5"/>
        <end position="62"/>
    </location>
</feature>
<evidence type="ECO:0000313" key="6">
    <source>
        <dbReference type="EMBL" id="SHF71097.1"/>
    </source>
</evidence>
<dbReference type="Proteomes" id="UP000184170">
    <property type="component" value="Unassembled WGS sequence"/>
</dbReference>
<evidence type="ECO:0000256" key="1">
    <source>
        <dbReference type="ARBA" id="ARBA00009437"/>
    </source>
</evidence>
<reference evidence="7" key="1">
    <citation type="submission" date="2016-11" db="EMBL/GenBank/DDBJ databases">
        <authorList>
            <person name="Varghese N."/>
            <person name="Submissions S."/>
        </authorList>
    </citation>
    <scope>NUCLEOTIDE SEQUENCE [LARGE SCALE GENOMIC DNA]</scope>
    <source>
        <strain evidence="7">CGMCC 1.7063</strain>
    </source>
</reference>
<dbReference type="STRING" id="494016.SAMN04487965_2514"/>
<dbReference type="PROSITE" id="PS50931">
    <property type="entry name" value="HTH_LYSR"/>
    <property type="match status" value="1"/>
</dbReference>
<dbReference type="SUPFAM" id="SSF46785">
    <property type="entry name" value="Winged helix' DNA-binding domain"/>
    <property type="match status" value="1"/>
</dbReference>
<dbReference type="EMBL" id="FQVA01000003">
    <property type="protein sequence ID" value="SHF71097.1"/>
    <property type="molecule type" value="Genomic_DNA"/>
</dbReference>
<dbReference type="Pfam" id="PF00126">
    <property type="entry name" value="HTH_1"/>
    <property type="match status" value="1"/>
</dbReference>
<dbReference type="Gene3D" id="1.10.10.10">
    <property type="entry name" value="Winged helix-like DNA-binding domain superfamily/Winged helix DNA-binding domain"/>
    <property type="match status" value="1"/>
</dbReference>
<dbReference type="PRINTS" id="PR00039">
    <property type="entry name" value="HTHLYSR"/>
</dbReference>
<dbReference type="InterPro" id="IPR036390">
    <property type="entry name" value="WH_DNA-bd_sf"/>
</dbReference>
<comment type="similarity">
    <text evidence="1">Belongs to the LysR transcriptional regulatory family.</text>
</comment>
<organism evidence="6 7">
    <name type="scientific">Microbulbifer donghaiensis</name>
    <dbReference type="NCBI Taxonomy" id="494016"/>
    <lineage>
        <taxon>Bacteria</taxon>
        <taxon>Pseudomonadati</taxon>
        <taxon>Pseudomonadota</taxon>
        <taxon>Gammaproteobacteria</taxon>
        <taxon>Cellvibrionales</taxon>
        <taxon>Microbulbiferaceae</taxon>
        <taxon>Microbulbifer</taxon>
    </lineage>
</organism>
<dbReference type="GO" id="GO:0003677">
    <property type="term" value="F:DNA binding"/>
    <property type="evidence" value="ECO:0007669"/>
    <property type="project" value="UniProtKB-KW"/>
</dbReference>
<dbReference type="InterPro" id="IPR005119">
    <property type="entry name" value="LysR_subst-bd"/>
</dbReference>
<gene>
    <name evidence="6" type="ORF">SAMN04487965_2514</name>
</gene>
<name>A0A1M5DVT3_9GAMM</name>
<sequence length="297" mass="33385">MIEKLEIHHLRTLDALYRFENLSSAAEYLDLSQQAISLQLRKLREILCDQLFVRTGHGVKPTPYANRIEPYIHKVLIHLNEIPLPDSIAPNQIERTLVISATDYTQKVIVGDLIQVLRESAPGVKVIVTNIESVNLTKKMRQGEIDLAFTSEGYVPDGLISEPLFTEKYLCVSANKNITFDGFLALEQLVEHDFVVTSPGTGSFKGSADAWFTRQGLRRNVVVSVPSFFMAQEYLKQTNLVGFIPSRLLPCEGLMEIPLEKYPPGYEVVAAYHPGAKSDAFMTWLLDLVDKRFSASI</sequence>